<sequence length="433" mass="46376">MKGNNVKLTRTARLGALAASAALVLTACSSSDDGDAAADGGGETGDLKVWFMDGSVPDEAQDWLVDEFEAQNEGSTLTIEIQQWDGIVEKIQTAMASESQTPDIVEVGNTQSPTYTAVGAFTDVTDKVDGWGGDDLIQSFIDVGSVDDKVYTVPFYAGSRIFYYNTETFEKAGVEPPTSLDDFTEVVSTLTEANPDDVEDFKGAYIAGVDQHTLEAWLYTHGGQYAVQEGDQWVGNLSSAESMEAIDQVAELYEAGVLGAEDSVDAAQEPWNDFNEGRVAMFSGLTWSFPNIAEDLRENDKVGVFAVPGLEDGSLGKTFAGGSNLGIAAKSQNKDLAASVMDLLYSDDFQIMMAQNGWVPGNTTFADAQGTADNAALLAEVAANSQLTPPAQYWALVEGENLDKDFWKAIARGDDPAEVVESTDARMEELLNK</sequence>
<dbReference type="STRING" id="545619.SAMN04489860_2358"/>
<evidence type="ECO:0000313" key="2">
    <source>
        <dbReference type="EMBL" id="SDS78386.1"/>
    </source>
</evidence>
<keyword evidence="3" id="KW-1185">Reference proteome</keyword>
<dbReference type="PANTHER" id="PTHR43649:SF12">
    <property type="entry name" value="DIACETYLCHITOBIOSE BINDING PROTEIN DASA"/>
    <property type="match status" value="1"/>
</dbReference>
<dbReference type="InterPro" id="IPR006059">
    <property type="entry name" value="SBP"/>
</dbReference>
<dbReference type="Pfam" id="PF13416">
    <property type="entry name" value="SBP_bac_8"/>
    <property type="match status" value="1"/>
</dbReference>
<proteinExistence type="predicted"/>
<reference evidence="2 3" key="1">
    <citation type="submission" date="2016-10" db="EMBL/GenBank/DDBJ databases">
        <authorList>
            <person name="de Groot N.N."/>
        </authorList>
    </citation>
    <scope>NUCLEOTIDE SEQUENCE [LARGE SCALE GENOMIC DNA]</scope>
    <source>
        <strain evidence="2 3">DSM 22126</strain>
    </source>
</reference>
<dbReference type="PROSITE" id="PS51257">
    <property type="entry name" value="PROKAR_LIPOPROTEIN"/>
    <property type="match status" value="1"/>
</dbReference>
<accession>A0A1H1V1Y8</accession>
<name>A0A1H1V1Y8_9CELL</name>
<protein>
    <submittedName>
        <fullName evidence="2">Carbohydrate ABC transporter substrate-binding protein, CUT1 family</fullName>
    </submittedName>
</protein>
<organism evidence="2 3">
    <name type="scientific">Paraoerskovia marina</name>
    <dbReference type="NCBI Taxonomy" id="545619"/>
    <lineage>
        <taxon>Bacteria</taxon>
        <taxon>Bacillati</taxon>
        <taxon>Actinomycetota</taxon>
        <taxon>Actinomycetes</taxon>
        <taxon>Micrococcales</taxon>
        <taxon>Cellulomonadaceae</taxon>
        <taxon>Paraoerskovia</taxon>
    </lineage>
</organism>
<dbReference type="InterPro" id="IPR050490">
    <property type="entry name" value="Bact_solute-bd_prot1"/>
</dbReference>
<keyword evidence="1" id="KW-0732">Signal</keyword>
<dbReference type="Gene3D" id="3.40.190.10">
    <property type="entry name" value="Periplasmic binding protein-like II"/>
    <property type="match status" value="1"/>
</dbReference>
<feature type="chain" id="PRO_5038600543" evidence="1">
    <location>
        <begin position="22"/>
        <end position="433"/>
    </location>
</feature>
<dbReference type="Proteomes" id="UP000185663">
    <property type="component" value="Chromosome I"/>
</dbReference>
<evidence type="ECO:0000313" key="3">
    <source>
        <dbReference type="Proteomes" id="UP000185663"/>
    </source>
</evidence>
<dbReference type="EMBL" id="LT629776">
    <property type="protein sequence ID" value="SDS78386.1"/>
    <property type="molecule type" value="Genomic_DNA"/>
</dbReference>
<feature type="signal peptide" evidence="1">
    <location>
        <begin position="1"/>
        <end position="21"/>
    </location>
</feature>
<gene>
    <name evidence="2" type="ORF">SAMN04489860_2358</name>
</gene>
<dbReference type="AlphaFoldDB" id="A0A1H1V1Y8"/>
<dbReference type="eggNOG" id="COG1653">
    <property type="taxonomic scope" value="Bacteria"/>
</dbReference>
<dbReference type="SUPFAM" id="SSF53850">
    <property type="entry name" value="Periplasmic binding protein-like II"/>
    <property type="match status" value="1"/>
</dbReference>
<dbReference type="PANTHER" id="PTHR43649">
    <property type="entry name" value="ARABINOSE-BINDING PROTEIN-RELATED"/>
    <property type="match status" value="1"/>
</dbReference>
<evidence type="ECO:0000256" key="1">
    <source>
        <dbReference type="SAM" id="SignalP"/>
    </source>
</evidence>